<keyword evidence="2" id="KW-1185">Reference proteome</keyword>
<name>A0A4V2Z0Y6_9ACTN</name>
<dbReference type="InParanoid" id="A0A4V2Z0Y6"/>
<dbReference type="AlphaFoldDB" id="A0A4V2Z0Y6"/>
<organism evidence="1 2">
    <name type="scientific">Jiangella asiatica</name>
    <dbReference type="NCBI Taxonomy" id="2530372"/>
    <lineage>
        <taxon>Bacteria</taxon>
        <taxon>Bacillati</taxon>
        <taxon>Actinomycetota</taxon>
        <taxon>Actinomycetes</taxon>
        <taxon>Jiangellales</taxon>
        <taxon>Jiangellaceae</taxon>
        <taxon>Jiangella</taxon>
    </lineage>
</organism>
<dbReference type="OrthoDB" id="3542877at2"/>
<evidence type="ECO:0000313" key="1">
    <source>
        <dbReference type="EMBL" id="TDE02818.1"/>
    </source>
</evidence>
<accession>A0A4V2Z0Y6</accession>
<dbReference type="Proteomes" id="UP000294739">
    <property type="component" value="Unassembled WGS sequence"/>
</dbReference>
<gene>
    <name evidence="1" type="ORF">E1269_21240</name>
</gene>
<dbReference type="EMBL" id="SMKZ01000034">
    <property type="protein sequence ID" value="TDE02818.1"/>
    <property type="molecule type" value="Genomic_DNA"/>
</dbReference>
<evidence type="ECO:0000313" key="2">
    <source>
        <dbReference type="Proteomes" id="UP000294739"/>
    </source>
</evidence>
<proteinExistence type="predicted"/>
<protein>
    <submittedName>
        <fullName evidence="1">Uncharacterized protein</fullName>
    </submittedName>
</protein>
<comment type="caution">
    <text evidence="1">The sequence shown here is derived from an EMBL/GenBank/DDBJ whole genome shotgun (WGS) entry which is preliminary data.</text>
</comment>
<dbReference type="RefSeq" id="WP_131898243.1">
    <property type="nucleotide sequence ID" value="NZ_SMKZ01000034.1"/>
</dbReference>
<reference evidence="1 2" key="1">
    <citation type="submission" date="2019-03" db="EMBL/GenBank/DDBJ databases">
        <title>Draft genome sequences of novel Actinobacteria.</title>
        <authorList>
            <person name="Sahin N."/>
            <person name="Ay H."/>
            <person name="Saygin H."/>
        </authorList>
    </citation>
    <scope>NUCLEOTIDE SEQUENCE [LARGE SCALE GENOMIC DNA]</scope>
    <source>
        <strain evidence="1 2">5K138</strain>
    </source>
</reference>
<sequence length="113" mass="12023">MATLQVESTEYLFLGVTGDAPSVGAEVAFMPAGDRPLAEDWDTALVIPDDTDPLWPDAVASGVTGDYFVARLVGPFNANPVTLTGGDYQVWLRLTDTDEQPVRIAPQALEVSG</sequence>